<dbReference type="GO" id="GO:0008270">
    <property type="term" value="F:zinc ion binding"/>
    <property type="evidence" value="ECO:0007669"/>
    <property type="project" value="UniProtKB-KW"/>
</dbReference>
<reference evidence="9" key="1">
    <citation type="submission" date="2021-02" db="EMBL/GenBank/DDBJ databases">
        <authorList>
            <person name="Nowell W R."/>
        </authorList>
    </citation>
    <scope>NUCLEOTIDE SEQUENCE</scope>
</reference>
<dbReference type="OrthoDB" id="1607513at2759"/>
<dbReference type="EMBL" id="CAJNOJ010000454">
    <property type="protein sequence ID" value="CAF1454188.1"/>
    <property type="molecule type" value="Genomic_DNA"/>
</dbReference>
<proteinExistence type="predicted"/>
<organism evidence="9 11">
    <name type="scientific">Adineta ricciae</name>
    <name type="common">Rotifer</name>
    <dbReference type="NCBI Taxonomy" id="249248"/>
    <lineage>
        <taxon>Eukaryota</taxon>
        <taxon>Metazoa</taxon>
        <taxon>Spiralia</taxon>
        <taxon>Gnathifera</taxon>
        <taxon>Rotifera</taxon>
        <taxon>Eurotatoria</taxon>
        <taxon>Bdelloidea</taxon>
        <taxon>Adinetida</taxon>
        <taxon>Adinetidae</taxon>
        <taxon>Adineta</taxon>
    </lineage>
</organism>
<evidence type="ECO:0000256" key="1">
    <source>
        <dbReference type="ARBA" id="ARBA00004123"/>
    </source>
</evidence>
<name>A0A815PWY1_ADIRI</name>
<evidence type="ECO:0000313" key="10">
    <source>
        <dbReference type="Proteomes" id="UP000663828"/>
    </source>
</evidence>
<dbReference type="InterPro" id="IPR012337">
    <property type="entry name" value="RNaseH-like_sf"/>
</dbReference>
<accession>A0A815PWY1</accession>
<dbReference type="InterPro" id="IPR008906">
    <property type="entry name" value="HATC_C_dom"/>
</dbReference>
<dbReference type="PANTHER" id="PTHR46481:SF10">
    <property type="entry name" value="ZINC FINGER BED DOMAIN-CONTAINING PROTEIN 39"/>
    <property type="match status" value="1"/>
</dbReference>
<gene>
    <name evidence="9" type="ORF">EDS130_LOCUS39717</name>
    <name evidence="8" type="ORF">XAT740_LOCUS24457</name>
</gene>
<dbReference type="GO" id="GO:0005634">
    <property type="term" value="C:nucleus"/>
    <property type="evidence" value="ECO:0007669"/>
    <property type="project" value="UniProtKB-SubCell"/>
</dbReference>
<dbReference type="InterPro" id="IPR052035">
    <property type="entry name" value="ZnF_BED_domain_contain"/>
</dbReference>
<evidence type="ECO:0000256" key="6">
    <source>
        <dbReference type="SAM" id="MobiDB-lite"/>
    </source>
</evidence>
<feature type="compositionally biased region" description="Acidic residues" evidence="6">
    <location>
        <begin position="437"/>
        <end position="450"/>
    </location>
</feature>
<evidence type="ECO:0000256" key="3">
    <source>
        <dbReference type="ARBA" id="ARBA00022771"/>
    </source>
</evidence>
<dbReference type="AlphaFoldDB" id="A0A815PWY1"/>
<dbReference type="SUPFAM" id="SSF140996">
    <property type="entry name" value="Hermes dimerisation domain"/>
    <property type="match status" value="1"/>
</dbReference>
<evidence type="ECO:0000256" key="4">
    <source>
        <dbReference type="ARBA" id="ARBA00022833"/>
    </source>
</evidence>
<feature type="compositionally biased region" description="Polar residues" evidence="6">
    <location>
        <begin position="1"/>
        <end position="11"/>
    </location>
</feature>
<feature type="region of interest" description="Disordered" evidence="6">
    <location>
        <begin position="423"/>
        <end position="450"/>
    </location>
</feature>
<dbReference type="EMBL" id="CAJNOR010001893">
    <property type="protein sequence ID" value="CAF1216161.1"/>
    <property type="molecule type" value="Genomic_DNA"/>
</dbReference>
<keyword evidence="4" id="KW-0862">Zinc</keyword>
<dbReference type="Pfam" id="PF05699">
    <property type="entry name" value="Dimer_Tnp_hAT"/>
    <property type="match status" value="1"/>
</dbReference>
<dbReference type="PANTHER" id="PTHR46481">
    <property type="entry name" value="ZINC FINGER BED DOMAIN-CONTAINING PROTEIN 4"/>
    <property type="match status" value="1"/>
</dbReference>
<feature type="compositionally biased region" description="Polar residues" evidence="6">
    <location>
        <begin position="27"/>
        <end position="36"/>
    </location>
</feature>
<feature type="compositionally biased region" description="Polar residues" evidence="6">
    <location>
        <begin position="124"/>
        <end position="147"/>
    </location>
</feature>
<comment type="caution">
    <text evidence="9">The sequence shown here is derived from an EMBL/GenBank/DDBJ whole genome shotgun (WGS) entry which is preliminary data.</text>
</comment>
<feature type="region of interest" description="Disordered" evidence="6">
    <location>
        <begin position="482"/>
        <end position="513"/>
    </location>
</feature>
<evidence type="ECO:0000313" key="9">
    <source>
        <dbReference type="EMBL" id="CAF1454188.1"/>
    </source>
</evidence>
<comment type="subcellular location">
    <subcellularLocation>
        <location evidence="1">Nucleus</location>
    </subcellularLocation>
</comment>
<dbReference type="Proteomes" id="UP000663852">
    <property type="component" value="Unassembled WGS sequence"/>
</dbReference>
<protein>
    <recommendedName>
        <fullName evidence="7">HAT C-terminal dimerisation domain-containing protein</fullName>
    </recommendedName>
</protein>
<feature type="compositionally biased region" description="Low complexity" evidence="6">
    <location>
        <begin position="486"/>
        <end position="501"/>
    </location>
</feature>
<evidence type="ECO:0000313" key="11">
    <source>
        <dbReference type="Proteomes" id="UP000663852"/>
    </source>
</evidence>
<feature type="region of interest" description="Disordered" evidence="6">
    <location>
        <begin position="1"/>
        <end position="53"/>
    </location>
</feature>
<feature type="region of interest" description="Disordered" evidence="6">
    <location>
        <begin position="116"/>
        <end position="158"/>
    </location>
</feature>
<dbReference type="Proteomes" id="UP000663828">
    <property type="component" value="Unassembled WGS sequence"/>
</dbReference>
<evidence type="ECO:0000256" key="2">
    <source>
        <dbReference type="ARBA" id="ARBA00022723"/>
    </source>
</evidence>
<feature type="domain" description="HAT C-terminal dimerisation" evidence="7">
    <location>
        <begin position="835"/>
        <end position="892"/>
    </location>
</feature>
<keyword evidence="10" id="KW-1185">Reference proteome</keyword>
<evidence type="ECO:0000259" key="7">
    <source>
        <dbReference type="Pfam" id="PF05699"/>
    </source>
</evidence>
<sequence length="905" mass="102964">MASGEETTSASAIPERELRSKTKAAVSFQTQSSPSRTNRRSFRGRAKSSTASPILSRKLIKSISRRNSTQITVDSIEINESMALDQNNTNDQISVLDDTMDCDIIERTTTSNNLPDGIVPNLTIDDNPTTDDNQTAAMENDHLNQSSDTDEENSVKRTMKTTKTTKKDVFKHFEKLVDGSYKCTLCVNSDKVFSKNNENSDSNLRSHLGKTHRMQDFLYPSQKAQHQPKPKMISSGEKAILDAAAIEAITQDSLPYNHFRKKGMTKFLSLMKPGYRGPHRKTVSKRLSLLYQEKRKLIKEQLSSVHNVSLTADVWKSKTHDYFICLTCHYFTASLENKSIVLSFRRFSDKHSGENFRNFIIHELKKMNLENKIQSITTDGGPDIKCATQGETFGIRIGCAAHNLNLVVKKALWLFDKTSTKAKSSSDATTKPNDDHNDYEECDDNEDDEEYEDYVAEIEVLNLDATGDGYCSDVSDDFTSNHDAANTSVVSNDDLSSNDDMNGTDDENEASPRVIESIQRPRNEQTATTATYHSDELPTTIFNLLKRIRKLVNFIRKSSVLSRYVRHQIHLKQTELTRRAEEQKTAAIKLNNFVLDFRIRWNTTYTMLSRFIALSGIVNDITLSPSTEIGLTKRQYEKLRKLSFSSNDWLCLSALKNVLFPFYKATSLLSGSKYPTLSISFQVLKGLKIFLTKNKNDQPLENAMKHLLFGQFHHYFERETKWEQKQATLIAAFLDPTTYRLLEDEERFEAERLLLVEFDINQSLEGLRINIPATTANSESTSSHHEPMLSSTTSKQTSSLNEFLSICEMTLPECTPTPFVKETFTFKEELCHYMATNRSQSDFAKYWLQEEKNLPKLLQFVKRYNCIPATSVPAESAFSVAGYIQRKTRSSLSTTGLRYSMILRE</sequence>
<keyword evidence="2" id="KW-0479">Metal-binding</keyword>
<keyword evidence="3" id="KW-0863">Zinc-finger</keyword>
<dbReference type="GO" id="GO:0046983">
    <property type="term" value="F:protein dimerization activity"/>
    <property type="evidence" value="ECO:0007669"/>
    <property type="project" value="InterPro"/>
</dbReference>
<evidence type="ECO:0000313" key="8">
    <source>
        <dbReference type="EMBL" id="CAF1216161.1"/>
    </source>
</evidence>
<keyword evidence="5" id="KW-0539">Nucleus</keyword>
<feature type="compositionally biased region" description="Basic residues" evidence="6">
    <location>
        <begin position="37"/>
        <end position="46"/>
    </location>
</feature>
<evidence type="ECO:0000256" key="5">
    <source>
        <dbReference type="ARBA" id="ARBA00023242"/>
    </source>
</evidence>
<dbReference type="SUPFAM" id="SSF53098">
    <property type="entry name" value="Ribonuclease H-like"/>
    <property type="match status" value="1"/>
</dbReference>